<evidence type="ECO:0000256" key="9">
    <source>
        <dbReference type="SAM" id="Phobius"/>
    </source>
</evidence>
<feature type="transmembrane region" description="Helical" evidence="9">
    <location>
        <begin position="226"/>
        <end position="250"/>
    </location>
</feature>
<comment type="subcellular location">
    <subcellularLocation>
        <location evidence="1">Cell membrane</location>
        <topology evidence="1">Multi-pass membrane protein</topology>
    </subcellularLocation>
</comment>
<evidence type="ECO:0000256" key="2">
    <source>
        <dbReference type="ARBA" id="ARBA00022448"/>
    </source>
</evidence>
<evidence type="ECO:0000313" key="10">
    <source>
        <dbReference type="EMBL" id="SFM78467.1"/>
    </source>
</evidence>
<comment type="similarity">
    <text evidence="8">Belongs to the binding-protein-dependent transport system permease family. LivHM subfamily.</text>
</comment>
<evidence type="ECO:0000256" key="1">
    <source>
        <dbReference type="ARBA" id="ARBA00004651"/>
    </source>
</evidence>
<organism evidence="10 11">
    <name type="scientific">Thermodesulforhabdus norvegica</name>
    <dbReference type="NCBI Taxonomy" id="39841"/>
    <lineage>
        <taxon>Bacteria</taxon>
        <taxon>Pseudomonadati</taxon>
        <taxon>Thermodesulfobacteriota</taxon>
        <taxon>Syntrophobacteria</taxon>
        <taxon>Syntrophobacterales</taxon>
        <taxon>Thermodesulforhabdaceae</taxon>
        <taxon>Thermodesulforhabdus</taxon>
    </lineage>
</organism>
<evidence type="ECO:0000256" key="3">
    <source>
        <dbReference type="ARBA" id="ARBA00022475"/>
    </source>
</evidence>
<dbReference type="STRING" id="39841.SAMN05660836_01436"/>
<dbReference type="PANTHER" id="PTHR11795">
    <property type="entry name" value="BRANCHED-CHAIN AMINO ACID TRANSPORT SYSTEM PERMEASE PROTEIN LIVH"/>
    <property type="match status" value="1"/>
</dbReference>
<dbReference type="Pfam" id="PF02653">
    <property type="entry name" value="BPD_transp_2"/>
    <property type="match status" value="1"/>
</dbReference>
<evidence type="ECO:0000313" key="11">
    <source>
        <dbReference type="Proteomes" id="UP000199611"/>
    </source>
</evidence>
<dbReference type="Proteomes" id="UP000199611">
    <property type="component" value="Unassembled WGS sequence"/>
</dbReference>
<dbReference type="AlphaFoldDB" id="A0A1I4TPH1"/>
<keyword evidence="5" id="KW-0029">Amino-acid transport</keyword>
<accession>A0A1I4TPH1</accession>
<feature type="transmembrane region" description="Helical" evidence="9">
    <location>
        <begin position="257"/>
        <end position="276"/>
    </location>
</feature>
<evidence type="ECO:0000256" key="5">
    <source>
        <dbReference type="ARBA" id="ARBA00022970"/>
    </source>
</evidence>
<dbReference type="GO" id="GO:0006865">
    <property type="term" value="P:amino acid transport"/>
    <property type="evidence" value="ECO:0007669"/>
    <property type="project" value="UniProtKB-KW"/>
</dbReference>
<reference evidence="11" key="1">
    <citation type="submission" date="2016-10" db="EMBL/GenBank/DDBJ databases">
        <authorList>
            <person name="Varghese N."/>
            <person name="Submissions S."/>
        </authorList>
    </citation>
    <scope>NUCLEOTIDE SEQUENCE [LARGE SCALE GENOMIC DNA]</scope>
    <source>
        <strain evidence="11">DSM 9990</strain>
    </source>
</reference>
<dbReference type="EMBL" id="FOUU01000004">
    <property type="protein sequence ID" value="SFM78467.1"/>
    <property type="molecule type" value="Genomic_DNA"/>
</dbReference>
<keyword evidence="11" id="KW-1185">Reference proteome</keyword>
<feature type="transmembrane region" description="Helical" evidence="9">
    <location>
        <begin position="58"/>
        <end position="83"/>
    </location>
</feature>
<dbReference type="InterPro" id="IPR052157">
    <property type="entry name" value="BCAA_transport_permease"/>
</dbReference>
<dbReference type="GO" id="GO:0022857">
    <property type="term" value="F:transmembrane transporter activity"/>
    <property type="evidence" value="ECO:0007669"/>
    <property type="project" value="InterPro"/>
</dbReference>
<dbReference type="InterPro" id="IPR001851">
    <property type="entry name" value="ABC_transp_permease"/>
</dbReference>
<feature type="transmembrane region" description="Helical" evidence="9">
    <location>
        <begin position="12"/>
        <end position="38"/>
    </location>
</feature>
<proteinExistence type="inferred from homology"/>
<keyword evidence="3" id="KW-1003">Cell membrane</keyword>
<evidence type="ECO:0000256" key="6">
    <source>
        <dbReference type="ARBA" id="ARBA00022989"/>
    </source>
</evidence>
<evidence type="ECO:0000256" key="4">
    <source>
        <dbReference type="ARBA" id="ARBA00022692"/>
    </source>
</evidence>
<evidence type="ECO:0000256" key="7">
    <source>
        <dbReference type="ARBA" id="ARBA00023136"/>
    </source>
</evidence>
<keyword evidence="4 9" id="KW-0812">Transmembrane</keyword>
<feature type="transmembrane region" description="Helical" evidence="9">
    <location>
        <begin position="185"/>
        <end position="206"/>
    </location>
</feature>
<feature type="transmembrane region" description="Helical" evidence="9">
    <location>
        <begin position="95"/>
        <end position="113"/>
    </location>
</feature>
<protein>
    <submittedName>
        <fullName evidence="10">Amino acid/amide ABC transporter membrane protein 1, HAAT family</fullName>
    </submittedName>
</protein>
<name>A0A1I4TPH1_9BACT</name>
<dbReference type="OrthoDB" id="9807115at2"/>
<feature type="transmembrane region" description="Helical" evidence="9">
    <location>
        <begin position="139"/>
        <end position="159"/>
    </location>
</feature>
<sequence length="286" mass="30851">MDTLMINLLNGLSWGTLLFLISSGLTAVFGVLGVLNFAHGSLFMLGAYLGMQFMKWTSSFWVGLLIGPVLVAFVGVIMEMALLRPVYGRDVTFQLLLTFAVLLVLDDAVRIIWGPGYHVVDPPEVLAGSVTLFGQSYPVYRIFLMAAGPAVGILLWFFFRRTRWGKIIRAAAFDREMAEGIGLKVPRIFTLVFAMGTWLAALGGALSVPYQSLGPSLGEKIIIESFIVVVIGGMGSFPGAFVGAVALGLLESFGTMFAGRVQMALPYMLLALVLLVRPAGLFGKEA</sequence>
<dbReference type="CDD" id="cd06582">
    <property type="entry name" value="TM_PBP1_LivH_like"/>
    <property type="match status" value="1"/>
</dbReference>
<gene>
    <name evidence="10" type="ORF">SAMN05660836_01436</name>
</gene>
<keyword evidence="7 9" id="KW-0472">Membrane</keyword>
<keyword evidence="6 9" id="KW-1133">Transmembrane helix</keyword>
<keyword evidence="2" id="KW-0813">Transport</keyword>
<dbReference type="RefSeq" id="WP_093394603.1">
    <property type="nucleotide sequence ID" value="NZ_FOUU01000004.1"/>
</dbReference>
<dbReference type="PANTHER" id="PTHR11795:SF442">
    <property type="entry name" value="ABC TRANSPORTER ATP-BINDING PROTEIN"/>
    <property type="match status" value="1"/>
</dbReference>
<dbReference type="GO" id="GO:0005886">
    <property type="term" value="C:plasma membrane"/>
    <property type="evidence" value="ECO:0007669"/>
    <property type="project" value="UniProtKB-SubCell"/>
</dbReference>
<evidence type="ECO:0000256" key="8">
    <source>
        <dbReference type="ARBA" id="ARBA00037998"/>
    </source>
</evidence>